<dbReference type="EMBL" id="MJEQ01037193">
    <property type="protein sequence ID" value="OIS96716.1"/>
    <property type="molecule type" value="Genomic_DNA"/>
</dbReference>
<reference evidence="3" key="1">
    <citation type="submission" date="2016-11" db="EMBL/GenBank/DDBJ databases">
        <title>The genome of Nicotiana attenuata.</title>
        <authorList>
            <person name="Xu S."/>
            <person name="Brockmoeller T."/>
            <person name="Gaquerel E."/>
            <person name="Navarro A."/>
            <person name="Kuhl H."/>
            <person name="Gase K."/>
            <person name="Ling Z."/>
            <person name="Zhou W."/>
            <person name="Kreitzer C."/>
            <person name="Stanke M."/>
            <person name="Tang H."/>
            <person name="Lyons E."/>
            <person name="Pandey P."/>
            <person name="Pandey S.P."/>
            <person name="Timmermann B."/>
            <person name="Baldwin I.T."/>
        </authorList>
    </citation>
    <scope>NUCLEOTIDE SEQUENCE [LARGE SCALE GENOMIC DNA]</scope>
    <source>
        <strain evidence="3">UT</strain>
    </source>
</reference>
<dbReference type="Proteomes" id="UP000187609">
    <property type="component" value="Unassembled WGS sequence"/>
</dbReference>
<evidence type="ECO:0000313" key="4">
    <source>
        <dbReference type="Proteomes" id="UP000187609"/>
    </source>
</evidence>
<keyword evidence="2" id="KW-0472">Membrane</keyword>
<feature type="transmembrane region" description="Helical" evidence="2">
    <location>
        <begin position="148"/>
        <end position="178"/>
    </location>
</feature>
<keyword evidence="2" id="KW-0812">Transmembrane</keyword>
<evidence type="ECO:0000256" key="2">
    <source>
        <dbReference type="SAM" id="Phobius"/>
    </source>
</evidence>
<accession>A0A1J6HV23</accession>
<evidence type="ECO:0008006" key="5">
    <source>
        <dbReference type="Google" id="ProtNLM"/>
    </source>
</evidence>
<evidence type="ECO:0000313" key="3">
    <source>
        <dbReference type="EMBL" id="OIS96716.1"/>
    </source>
</evidence>
<gene>
    <name evidence="3" type="ORF">A4A49_09427</name>
</gene>
<feature type="region of interest" description="Disordered" evidence="1">
    <location>
        <begin position="106"/>
        <end position="126"/>
    </location>
</feature>
<dbReference type="OrthoDB" id="1932497at2759"/>
<dbReference type="AlphaFoldDB" id="A0A1J6HV23"/>
<dbReference type="PANTHER" id="PTHR35275:SF1">
    <property type="entry name" value="OS07G0585900 PROTEIN"/>
    <property type="match status" value="1"/>
</dbReference>
<dbReference type="KEGG" id="nau:109234974"/>
<name>A0A1J6HV23_NICAT</name>
<protein>
    <recommendedName>
        <fullName evidence="5">ZCF37</fullName>
    </recommendedName>
</protein>
<dbReference type="InterPro" id="IPR045880">
    <property type="entry name" value="ZCF37"/>
</dbReference>
<dbReference type="Gramene" id="OIS96716">
    <property type="protein sequence ID" value="OIS96716"/>
    <property type="gene ID" value="A4A49_09427"/>
</dbReference>
<organism evidence="3 4">
    <name type="scientific">Nicotiana attenuata</name>
    <name type="common">Coyote tobacco</name>
    <dbReference type="NCBI Taxonomy" id="49451"/>
    <lineage>
        <taxon>Eukaryota</taxon>
        <taxon>Viridiplantae</taxon>
        <taxon>Streptophyta</taxon>
        <taxon>Embryophyta</taxon>
        <taxon>Tracheophyta</taxon>
        <taxon>Spermatophyta</taxon>
        <taxon>Magnoliopsida</taxon>
        <taxon>eudicotyledons</taxon>
        <taxon>Gunneridae</taxon>
        <taxon>Pentapetalae</taxon>
        <taxon>asterids</taxon>
        <taxon>lamiids</taxon>
        <taxon>Solanales</taxon>
        <taxon>Solanaceae</taxon>
        <taxon>Nicotianoideae</taxon>
        <taxon>Nicotianeae</taxon>
        <taxon>Nicotiana</taxon>
    </lineage>
</organism>
<evidence type="ECO:0000256" key="1">
    <source>
        <dbReference type="SAM" id="MobiDB-lite"/>
    </source>
</evidence>
<comment type="caution">
    <text evidence="3">The sequence shown here is derived from an EMBL/GenBank/DDBJ whole genome shotgun (WGS) entry which is preliminary data.</text>
</comment>
<sequence length="199" mass="22948">MFKRLICGNFHHHLKDNDIDETNLLSPCSTTKKTKRKFLSRTKKKINPYANRGLDKFSALLADLEEKKQNIYTQMGLDDDLPLVRFVFSNSNECKTIVIVKKKQTTSDAQNTHNNSKEIANEDQEPIAESKRTLKKNYSLRKPQHKNLLMTMILILILLAIYGRSFAILCTSIGWYLVPSFRRISSSKHNFKTKKEGGI</sequence>
<dbReference type="PANTHER" id="PTHR35275">
    <property type="entry name" value="ZCF37"/>
    <property type="match status" value="1"/>
</dbReference>
<dbReference type="OMA" id="QDEHRII"/>
<keyword evidence="2" id="KW-1133">Transmembrane helix</keyword>
<dbReference type="STRING" id="49451.A0A1J6HV23"/>
<proteinExistence type="predicted"/>
<keyword evidence="4" id="KW-1185">Reference proteome</keyword>